<evidence type="ECO:0000313" key="2">
    <source>
        <dbReference type="EMBL" id="PPQ93797.1"/>
    </source>
</evidence>
<organism evidence="2 3">
    <name type="scientific">Psilocybe cyanescens</name>
    <dbReference type="NCBI Taxonomy" id="93625"/>
    <lineage>
        <taxon>Eukaryota</taxon>
        <taxon>Fungi</taxon>
        <taxon>Dikarya</taxon>
        <taxon>Basidiomycota</taxon>
        <taxon>Agaricomycotina</taxon>
        <taxon>Agaricomycetes</taxon>
        <taxon>Agaricomycetidae</taxon>
        <taxon>Agaricales</taxon>
        <taxon>Agaricineae</taxon>
        <taxon>Strophariaceae</taxon>
        <taxon>Psilocybe</taxon>
    </lineage>
</organism>
<proteinExistence type="predicted"/>
<accession>A0A409XSW5</accession>
<feature type="compositionally biased region" description="Acidic residues" evidence="1">
    <location>
        <begin position="362"/>
        <end position="375"/>
    </location>
</feature>
<dbReference type="Proteomes" id="UP000283269">
    <property type="component" value="Unassembled WGS sequence"/>
</dbReference>
<name>A0A409XSW5_PSICY</name>
<evidence type="ECO:0000313" key="3">
    <source>
        <dbReference type="Proteomes" id="UP000283269"/>
    </source>
</evidence>
<feature type="region of interest" description="Disordered" evidence="1">
    <location>
        <begin position="1"/>
        <end position="53"/>
    </location>
</feature>
<dbReference type="AlphaFoldDB" id="A0A409XSW5"/>
<dbReference type="OrthoDB" id="2944913at2759"/>
<feature type="region of interest" description="Disordered" evidence="1">
    <location>
        <begin position="210"/>
        <end position="431"/>
    </location>
</feature>
<feature type="compositionally biased region" description="Basic and acidic residues" evidence="1">
    <location>
        <begin position="395"/>
        <end position="404"/>
    </location>
</feature>
<feature type="compositionally biased region" description="Basic residues" evidence="1">
    <location>
        <begin position="211"/>
        <end position="220"/>
    </location>
</feature>
<feature type="compositionally biased region" description="Polar residues" evidence="1">
    <location>
        <begin position="331"/>
        <end position="353"/>
    </location>
</feature>
<feature type="compositionally biased region" description="Polar residues" evidence="1">
    <location>
        <begin position="1"/>
        <end position="17"/>
    </location>
</feature>
<keyword evidence="3" id="KW-1185">Reference proteome</keyword>
<feature type="compositionally biased region" description="Low complexity" evidence="1">
    <location>
        <begin position="286"/>
        <end position="330"/>
    </location>
</feature>
<comment type="caution">
    <text evidence="2">The sequence shown here is derived from an EMBL/GenBank/DDBJ whole genome shotgun (WGS) entry which is preliminary data.</text>
</comment>
<gene>
    <name evidence="2" type="ORF">CVT25_013505</name>
</gene>
<protein>
    <submittedName>
        <fullName evidence="2">Uncharacterized protein</fullName>
    </submittedName>
</protein>
<evidence type="ECO:0000256" key="1">
    <source>
        <dbReference type="SAM" id="MobiDB-lite"/>
    </source>
</evidence>
<dbReference type="STRING" id="93625.A0A409XSW5"/>
<dbReference type="InParanoid" id="A0A409XSW5"/>
<sequence>MDSDDTWQSRWSYSTSDARSEPIPVDRPSRQISPPSTPSPPLQSAHPQPTEIEPGVWLKNGNTLYASNWPPVQEYLNEVREQRYLVDPPSEIIFALAALDVLKTLSDPAHWIFFSDAKRKDTLRDVNKIALHQPRLIKPSFPWLGITEIKHTLKPSQLKFEYTHFRRQWYPIEGVVVESKKRALRSNGDVPEVPTAEDYFNLLKPEEIPRKKSAKKKAKSKSTDLPIEGPSHPVAERSSPTTPPVEDVLPVAEQITEDSAYVSPPRLSTRVRRKVTPTSRSPRIVSIPTDTTSSTITPSPAGPSSNPISSPTLSVSSSSSSHSRSTSQSSIKTVVESTRSVSVLSSDTIVETSPSRKRKSDDELEKVDEEIEQEECVTNGTERMVTRGRTSKKARSVDIEKDSISSRMSTPGFETVVKPGPRRLRAKKARV</sequence>
<feature type="compositionally biased region" description="Basic residues" evidence="1">
    <location>
        <begin position="420"/>
        <end position="431"/>
    </location>
</feature>
<dbReference type="EMBL" id="NHYD01000598">
    <property type="protein sequence ID" value="PPQ93797.1"/>
    <property type="molecule type" value="Genomic_DNA"/>
</dbReference>
<reference evidence="2 3" key="1">
    <citation type="journal article" date="2018" name="Evol. Lett.">
        <title>Horizontal gene cluster transfer increased hallucinogenic mushroom diversity.</title>
        <authorList>
            <person name="Reynolds H.T."/>
            <person name="Vijayakumar V."/>
            <person name="Gluck-Thaler E."/>
            <person name="Korotkin H.B."/>
            <person name="Matheny P.B."/>
            <person name="Slot J.C."/>
        </authorList>
    </citation>
    <scope>NUCLEOTIDE SEQUENCE [LARGE SCALE GENOMIC DNA]</scope>
    <source>
        <strain evidence="2 3">2631</strain>
    </source>
</reference>